<feature type="signal peptide" evidence="4">
    <location>
        <begin position="1"/>
        <end position="20"/>
    </location>
</feature>
<dbReference type="GO" id="GO:0030154">
    <property type="term" value="P:cell differentiation"/>
    <property type="evidence" value="ECO:0007669"/>
    <property type="project" value="TreeGrafter"/>
</dbReference>
<organism evidence="6 7">
    <name type="scientific">Folsomia candida</name>
    <name type="common">Springtail</name>
    <dbReference type="NCBI Taxonomy" id="158441"/>
    <lineage>
        <taxon>Eukaryota</taxon>
        <taxon>Metazoa</taxon>
        <taxon>Ecdysozoa</taxon>
        <taxon>Arthropoda</taxon>
        <taxon>Hexapoda</taxon>
        <taxon>Collembola</taxon>
        <taxon>Entomobryomorpha</taxon>
        <taxon>Isotomoidea</taxon>
        <taxon>Isotomidae</taxon>
        <taxon>Proisotominae</taxon>
        <taxon>Folsomia</taxon>
    </lineage>
</organism>
<dbReference type="CDD" id="cd00104">
    <property type="entry name" value="KAZAL_FS"/>
    <property type="match status" value="3"/>
</dbReference>
<evidence type="ECO:0000256" key="1">
    <source>
        <dbReference type="ARBA" id="ARBA00022690"/>
    </source>
</evidence>
<dbReference type="OrthoDB" id="88467at2759"/>
<keyword evidence="7" id="KW-1185">Reference proteome</keyword>
<keyword evidence="3" id="KW-1015">Disulfide bond</keyword>
<feature type="domain" description="Kazal-like" evidence="5">
    <location>
        <begin position="218"/>
        <end position="267"/>
    </location>
</feature>
<proteinExistence type="predicted"/>
<evidence type="ECO:0000313" key="6">
    <source>
        <dbReference type="EMBL" id="OXA51877.1"/>
    </source>
</evidence>
<dbReference type="Gene3D" id="3.30.60.30">
    <property type="match status" value="4"/>
</dbReference>
<keyword evidence="4" id="KW-0732">Signal</keyword>
<dbReference type="InterPro" id="IPR050653">
    <property type="entry name" value="Prot_Inhib_GrowthFact_Antg"/>
</dbReference>
<dbReference type="GO" id="GO:0005576">
    <property type="term" value="C:extracellular region"/>
    <property type="evidence" value="ECO:0007669"/>
    <property type="project" value="TreeGrafter"/>
</dbReference>
<dbReference type="Pfam" id="PF07648">
    <property type="entry name" value="Kazal_2"/>
    <property type="match status" value="4"/>
</dbReference>
<dbReference type="PANTHER" id="PTHR10913:SF45">
    <property type="entry name" value="FOLLISTATIN, ISOFORM A-RELATED"/>
    <property type="match status" value="1"/>
</dbReference>
<evidence type="ECO:0000256" key="3">
    <source>
        <dbReference type="ARBA" id="ARBA00023157"/>
    </source>
</evidence>
<comment type="caution">
    <text evidence="6">The sequence shown here is derived from an EMBL/GenBank/DDBJ whole genome shotgun (WGS) entry which is preliminary data.</text>
</comment>
<dbReference type="Proteomes" id="UP000198287">
    <property type="component" value="Unassembled WGS sequence"/>
</dbReference>
<dbReference type="AlphaFoldDB" id="A0A226E4G7"/>
<dbReference type="PROSITE" id="PS51465">
    <property type="entry name" value="KAZAL_2"/>
    <property type="match status" value="4"/>
</dbReference>
<evidence type="ECO:0000256" key="2">
    <source>
        <dbReference type="ARBA" id="ARBA00022900"/>
    </source>
</evidence>
<feature type="domain" description="Kazal-like" evidence="5">
    <location>
        <begin position="111"/>
        <end position="163"/>
    </location>
</feature>
<protein>
    <submittedName>
        <fullName evidence="6">Serine protease inhibitor dipetalogastin</fullName>
    </submittedName>
</protein>
<dbReference type="EMBL" id="LNIX01000007">
    <property type="protein sequence ID" value="OXA51877.1"/>
    <property type="molecule type" value="Genomic_DNA"/>
</dbReference>
<feature type="chain" id="PRO_5012195126" evidence="4">
    <location>
        <begin position="21"/>
        <end position="267"/>
    </location>
</feature>
<dbReference type="OMA" id="TWGNMCE"/>
<dbReference type="InterPro" id="IPR036058">
    <property type="entry name" value="Kazal_dom_sf"/>
</dbReference>
<keyword evidence="2" id="KW-0722">Serine protease inhibitor</keyword>
<feature type="domain" description="Kazal-like" evidence="5">
    <location>
        <begin position="24"/>
        <end position="76"/>
    </location>
</feature>
<gene>
    <name evidence="6" type="ORF">Fcan01_12877</name>
</gene>
<evidence type="ECO:0000313" key="7">
    <source>
        <dbReference type="Proteomes" id="UP000198287"/>
    </source>
</evidence>
<evidence type="ECO:0000256" key="4">
    <source>
        <dbReference type="SAM" id="SignalP"/>
    </source>
</evidence>
<reference evidence="6 7" key="1">
    <citation type="submission" date="2015-12" db="EMBL/GenBank/DDBJ databases">
        <title>The genome of Folsomia candida.</title>
        <authorList>
            <person name="Faddeeva A."/>
            <person name="Derks M.F."/>
            <person name="Anvar Y."/>
            <person name="Smit S."/>
            <person name="Van Straalen N."/>
            <person name="Roelofs D."/>
        </authorList>
    </citation>
    <scope>NUCLEOTIDE SEQUENCE [LARGE SCALE GENOMIC DNA]</scope>
    <source>
        <strain evidence="6 7">VU population</strain>
        <tissue evidence="6">Whole body</tissue>
    </source>
</reference>
<dbReference type="InterPro" id="IPR002350">
    <property type="entry name" value="Kazal_dom"/>
</dbReference>
<dbReference type="SMART" id="SM00280">
    <property type="entry name" value="KAZAL"/>
    <property type="match status" value="4"/>
</dbReference>
<dbReference type="PANTHER" id="PTHR10913">
    <property type="entry name" value="FOLLISTATIN-RELATED"/>
    <property type="match status" value="1"/>
</dbReference>
<evidence type="ECO:0000259" key="5">
    <source>
        <dbReference type="PROSITE" id="PS51465"/>
    </source>
</evidence>
<accession>A0A226E4G7</accession>
<name>A0A226E4G7_FOLCA</name>
<sequence>MVFRKVQFLLVLILLGTGESVSLRAQQSPCYEFLCGGEPALLCGSDSVTYLNGCTYSQAQCKDPALFVVHPGACKKESESVVTIGTTAPELETEAVTTTETSTIPTVGEMVTNDSNCADTFCSARHSPVCANDGITYSSRCQLSKAMCRTPGLDLKHEGRCKTYENCLTRICPMREESLCGTDNKTYRNLCELSIAKCYNPSLAPQSNGPCSPGDAGSIGVMGCDIPCEDQYRPVCATNAKTYPNVCHFENARCKNNKLKIFKFEPC</sequence>
<feature type="domain" description="Kazal-like" evidence="5">
    <location>
        <begin position="164"/>
        <end position="213"/>
    </location>
</feature>
<keyword evidence="1" id="KW-0646">Protease inhibitor</keyword>
<dbReference type="SUPFAM" id="SSF100895">
    <property type="entry name" value="Kazal-type serine protease inhibitors"/>
    <property type="match status" value="4"/>
</dbReference>